<feature type="transmembrane region" description="Helical" evidence="1">
    <location>
        <begin position="76"/>
        <end position="96"/>
    </location>
</feature>
<feature type="transmembrane region" description="Helical" evidence="1">
    <location>
        <begin position="42"/>
        <end position="64"/>
    </location>
</feature>
<feature type="transmembrane region" description="Helical" evidence="1">
    <location>
        <begin position="12"/>
        <end position="36"/>
    </location>
</feature>
<proteinExistence type="predicted"/>
<gene>
    <name evidence="2" type="ORF">PCL1606_49820</name>
</gene>
<dbReference type="RefSeq" id="WP_045885446.1">
    <property type="nucleotide sequence ID" value="NZ_CP011110.1"/>
</dbReference>
<dbReference type="KEGG" id="pcz:PCL1606_49820"/>
<keyword evidence="1" id="KW-1133">Transmembrane helix</keyword>
<name>A0A0D5Y5X6_9PSED</name>
<dbReference type="EMBL" id="CP011110">
    <property type="protein sequence ID" value="AKA26429.1"/>
    <property type="molecule type" value="Genomic_DNA"/>
</dbReference>
<sequence>MPRQSRTVSLMLHLAVWLVLPFAVVQLGLVLTHAAVAPFVSAVAIPTGILSLLLIQIALVYAAAKGWHACGMPAHYRWLGLWLGCVLVLYAIPRFMPWVGSGA</sequence>
<dbReference type="PATRIC" id="fig|587753.10.peg.4976"/>
<reference evidence="2 3" key="1">
    <citation type="journal article" date="2015" name="Mol. Plant Microbe Interact.">
        <title>Comparative Genomic Analysis of Pseudomonas chlororaphis PCL1606 Reveals New Insight into Antifungal Compounds Involved in Biocontrol.</title>
        <authorList>
            <person name="Calderon C.E."/>
            <person name="Ramos C."/>
            <person name="de Vicente A."/>
            <person name="Cazorla F.M."/>
        </authorList>
    </citation>
    <scope>NUCLEOTIDE SEQUENCE [LARGE SCALE GENOMIC DNA]</scope>
    <source>
        <strain evidence="2 3">PCL1606</strain>
    </source>
</reference>
<protein>
    <submittedName>
        <fullName evidence="2">Uncharacterized protein</fullName>
    </submittedName>
</protein>
<evidence type="ECO:0000256" key="1">
    <source>
        <dbReference type="SAM" id="Phobius"/>
    </source>
</evidence>
<accession>A0A0D5Y5X6</accession>
<evidence type="ECO:0000313" key="3">
    <source>
        <dbReference type="Proteomes" id="UP000032748"/>
    </source>
</evidence>
<dbReference type="OrthoDB" id="7030497at2"/>
<organism evidence="2 3">
    <name type="scientific">Pseudomonas chlororaphis</name>
    <dbReference type="NCBI Taxonomy" id="587753"/>
    <lineage>
        <taxon>Bacteria</taxon>
        <taxon>Pseudomonadati</taxon>
        <taxon>Pseudomonadota</taxon>
        <taxon>Gammaproteobacteria</taxon>
        <taxon>Pseudomonadales</taxon>
        <taxon>Pseudomonadaceae</taxon>
        <taxon>Pseudomonas</taxon>
    </lineage>
</organism>
<keyword evidence="1" id="KW-0472">Membrane</keyword>
<dbReference type="AlphaFoldDB" id="A0A0D5Y5X6"/>
<dbReference type="Proteomes" id="UP000032748">
    <property type="component" value="Chromosome"/>
</dbReference>
<keyword evidence="1" id="KW-0812">Transmembrane</keyword>
<evidence type="ECO:0000313" key="2">
    <source>
        <dbReference type="EMBL" id="AKA26429.1"/>
    </source>
</evidence>